<reference evidence="8 9" key="1">
    <citation type="submission" date="2020-04" db="EMBL/GenBank/DDBJ databases">
        <title>Knoellia sp. isolate from air conditioner.</title>
        <authorList>
            <person name="Chea S."/>
            <person name="Kim D.-U."/>
        </authorList>
    </citation>
    <scope>NUCLEOTIDE SEQUENCE [LARGE SCALE GENOMIC DNA]</scope>
    <source>
        <strain evidence="8 9">DB2414S</strain>
    </source>
</reference>
<dbReference type="AlphaFoldDB" id="A0A849HFA9"/>
<feature type="chain" id="PRO_5032791596" evidence="6">
    <location>
        <begin position="32"/>
        <end position="607"/>
    </location>
</feature>
<dbReference type="InterPro" id="IPR000914">
    <property type="entry name" value="SBP_5_dom"/>
</dbReference>
<dbReference type="EMBL" id="JABEPQ010000002">
    <property type="protein sequence ID" value="NNM46098.1"/>
    <property type="molecule type" value="Genomic_DNA"/>
</dbReference>
<dbReference type="GO" id="GO:0015833">
    <property type="term" value="P:peptide transport"/>
    <property type="evidence" value="ECO:0007669"/>
    <property type="project" value="TreeGrafter"/>
</dbReference>
<evidence type="ECO:0000256" key="4">
    <source>
        <dbReference type="ARBA" id="ARBA00022729"/>
    </source>
</evidence>
<comment type="subcellular location">
    <subcellularLocation>
        <location evidence="1">Cell membrane</location>
        <topology evidence="1">Lipid-anchor</topology>
    </subcellularLocation>
</comment>
<dbReference type="CDD" id="cd00995">
    <property type="entry name" value="PBP2_NikA_DppA_OppA_like"/>
    <property type="match status" value="1"/>
</dbReference>
<dbReference type="GO" id="GO:0043190">
    <property type="term" value="C:ATP-binding cassette (ABC) transporter complex"/>
    <property type="evidence" value="ECO:0007669"/>
    <property type="project" value="InterPro"/>
</dbReference>
<organism evidence="8 9">
    <name type="scientific">Knoellia koreensis</name>
    <dbReference type="NCBI Taxonomy" id="2730921"/>
    <lineage>
        <taxon>Bacteria</taxon>
        <taxon>Bacillati</taxon>
        <taxon>Actinomycetota</taxon>
        <taxon>Actinomycetes</taxon>
        <taxon>Micrococcales</taxon>
        <taxon>Intrasporangiaceae</taxon>
        <taxon>Knoellia</taxon>
    </lineage>
</organism>
<evidence type="ECO:0000259" key="7">
    <source>
        <dbReference type="Pfam" id="PF00496"/>
    </source>
</evidence>
<evidence type="ECO:0000256" key="6">
    <source>
        <dbReference type="SAM" id="SignalP"/>
    </source>
</evidence>
<evidence type="ECO:0000256" key="1">
    <source>
        <dbReference type="ARBA" id="ARBA00004193"/>
    </source>
</evidence>
<dbReference type="PANTHER" id="PTHR30290">
    <property type="entry name" value="PERIPLASMIC BINDING COMPONENT OF ABC TRANSPORTER"/>
    <property type="match status" value="1"/>
</dbReference>
<evidence type="ECO:0000256" key="3">
    <source>
        <dbReference type="ARBA" id="ARBA00022448"/>
    </source>
</evidence>
<evidence type="ECO:0000256" key="5">
    <source>
        <dbReference type="SAM" id="Phobius"/>
    </source>
</evidence>
<keyword evidence="5" id="KW-0812">Transmembrane</keyword>
<dbReference type="Pfam" id="PF00496">
    <property type="entry name" value="SBP_bac_5"/>
    <property type="match status" value="1"/>
</dbReference>
<name>A0A849HFA9_9MICO</name>
<dbReference type="InterPro" id="IPR039424">
    <property type="entry name" value="SBP_5"/>
</dbReference>
<dbReference type="InterPro" id="IPR023765">
    <property type="entry name" value="SBP_5_CS"/>
</dbReference>
<dbReference type="GO" id="GO:0042597">
    <property type="term" value="C:periplasmic space"/>
    <property type="evidence" value="ECO:0007669"/>
    <property type="project" value="UniProtKB-ARBA"/>
</dbReference>
<keyword evidence="9" id="KW-1185">Reference proteome</keyword>
<feature type="signal peptide" evidence="6">
    <location>
        <begin position="1"/>
        <end position="31"/>
    </location>
</feature>
<dbReference type="PROSITE" id="PS01040">
    <property type="entry name" value="SBP_BACTERIAL_5"/>
    <property type="match status" value="1"/>
</dbReference>
<protein>
    <submittedName>
        <fullName evidence="8">ABC transporter substrate-binding protein</fullName>
    </submittedName>
</protein>
<dbReference type="Gene3D" id="3.10.105.10">
    <property type="entry name" value="Dipeptide-binding Protein, Domain 3"/>
    <property type="match status" value="1"/>
</dbReference>
<comment type="similarity">
    <text evidence="2">Belongs to the bacterial solute-binding protein 5 family.</text>
</comment>
<evidence type="ECO:0000313" key="9">
    <source>
        <dbReference type="Proteomes" id="UP000588586"/>
    </source>
</evidence>
<dbReference type="Gene3D" id="3.40.190.10">
    <property type="entry name" value="Periplasmic binding protein-like II"/>
    <property type="match status" value="1"/>
</dbReference>
<dbReference type="PIRSF" id="PIRSF002741">
    <property type="entry name" value="MppA"/>
    <property type="match status" value="1"/>
</dbReference>
<dbReference type="InterPro" id="IPR030678">
    <property type="entry name" value="Peptide/Ni-bd"/>
</dbReference>
<evidence type="ECO:0000313" key="8">
    <source>
        <dbReference type="EMBL" id="NNM46098.1"/>
    </source>
</evidence>
<dbReference type="RefSeq" id="WP_171243246.1">
    <property type="nucleotide sequence ID" value="NZ_JABEPQ010000002.1"/>
</dbReference>
<keyword evidence="5" id="KW-1133">Transmembrane helix</keyword>
<keyword evidence="4 6" id="KW-0732">Signal</keyword>
<comment type="caution">
    <text evidence="8">The sequence shown here is derived from an EMBL/GenBank/DDBJ whole genome shotgun (WGS) entry which is preliminary data.</text>
</comment>
<keyword evidence="3" id="KW-0813">Transport</keyword>
<dbReference type="SUPFAM" id="SSF53850">
    <property type="entry name" value="Periplasmic binding protein-like II"/>
    <property type="match status" value="1"/>
</dbReference>
<dbReference type="Proteomes" id="UP000588586">
    <property type="component" value="Unassembled WGS sequence"/>
</dbReference>
<dbReference type="GO" id="GO:1904680">
    <property type="term" value="F:peptide transmembrane transporter activity"/>
    <property type="evidence" value="ECO:0007669"/>
    <property type="project" value="TreeGrafter"/>
</dbReference>
<proteinExistence type="inferred from homology"/>
<evidence type="ECO:0000256" key="2">
    <source>
        <dbReference type="ARBA" id="ARBA00005695"/>
    </source>
</evidence>
<sequence length="607" mass="65301">MRAIRNLVATLSVGALAGALAVAAPATSADAAKSPTIFKVAASSTIDTFNPFISIYLLPTGLNRLVYENLVQYSVKDGSPTEGLATKWETSADAKTWTFTIREGMKWSDGQPITSADPQWTYQQMMTDSDMGTANGSLVSNFAKVEAPDPQTLVITMKEPQASNPGLEIPVVPKHVWEKIGDKVKYANDTNVVGSGPFVLEKFTPSQSVVLKANPNFWQGKPKLDGVTYVIYKNTDASVQALKAGEVDMVGQPTLTVPQFDSLKNADGITTNAGKGRRFVGLSLNPGAKTRDGKKVGDGNPVLQDKAVRQAIRQAINIPELLDKTFQGHGTLATSFIPSVYPQWQWKDESKLAKYDPAAANAKLDAAGYKKGPDGVRLDKSGKPINLRLFVDNSDSVDQSRADFIVPWLKAVGIGVTVKPTDGDTISADTTAGKYDMYFTAWSLGADPDYQLGINTCNALPTKTNGEGSTSMDYWCDPEFDKLYAQQHAELDPAKRQEIVKQMQAIHYDAAPSIDFWYPENLEAYRSDKFKDLTKMPEDGGVLNGQSGYYALLKAQPVGADSKNASDSSGGGMGAGGWVAIAVALLAALGGGAWLARRRGSTADDRE</sequence>
<feature type="domain" description="Solute-binding protein family 5" evidence="7">
    <location>
        <begin position="80"/>
        <end position="451"/>
    </location>
</feature>
<keyword evidence="5" id="KW-0472">Membrane</keyword>
<gene>
    <name evidence="8" type="ORF">HJG52_08765</name>
</gene>
<accession>A0A849HFA9</accession>
<dbReference type="PANTHER" id="PTHR30290:SF10">
    <property type="entry name" value="PERIPLASMIC OLIGOPEPTIDE-BINDING PROTEIN-RELATED"/>
    <property type="match status" value="1"/>
</dbReference>
<feature type="transmembrane region" description="Helical" evidence="5">
    <location>
        <begin position="575"/>
        <end position="596"/>
    </location>
</feature>